<dbReference type="OMA" id="SWDESHP"/>
<name>A0A1M2VN95_TRAPU</name>
<feature type="domain" description="EVE" evidence="2">
    <location>
        <begin position="4"/>
        <end position="61"/>
    </location>
</feature>
<dbReference type="STRING" id="154538.A0A1M2VN95"/>
<evidence type="ECO:0000259" key="2">
    <source>
        <dbReference type="Pfam" id="PF01878"/>
    </source>
</evidence>
<dbReference type="InterPro" id="IPR015947">
    <property type="entry name" value="PUA-like_sf"/>
</dbReference>
<dbReference type="InterPro" id="IPR052181">
    <property type="entry name" value="5hmC_binding"/>
</dbReference>
<comment type="caution">
    <text evidence="3">The sequence shown here is derived from an EMBL/GenBank/DDBJ whole genome shotgun (WGS) entry which is preliminary data.</text>
</comment>
<dbReference type="Proteomes" id="UP000184267">
    <property type="component" value="Unassembled WGS sequence"/>
</dbReference>
<evidence type="ECO:0000313" key="3">
    <source>
        <dbReference type="EMBL" id="OJT09074.1"/>
    </source>
</evidence>
<dbReference type="Gene3D" id="3.10.590.10">
    <property type="entry name" value="ph1033 like domains"/>
    <property type="match status" value="2"/>
</dbReference>
<organism evidence="3 4">
    <name type="scientific">Trametes pubescens</name>
    <name type="common">White-rot fungus</name>
    <dbReference type="NCBI Taxonomy" id="154538"/>
    <lineage>
        <taxon>Eukaryota</taxon>
        <taxon>Fungi</taxon>
        <taxon>Dikarya</taxon>
        <taxon>Basidiomycota</taxon>
        <taxon>Agaricomycotina</taxon>
        <taxon>Agaricomycetes</taxon>
        <taxon>Polyporales</taxon>
        <taxon>Polyporaceae</taxon>
        <taxon>Trametes</taxon>
    </lineage>
</organism>
<reference evidence="3 4" key="1">
    <citation type="submission" date="2016-10" db="EMBL/GenBank/DDBJ databases">
        <title>Genome sequence of the basidiomycete white-rot fungus Trametes pubescens.</title>
        <authorList>
            <person name="Makela M.R."/>
            <person name="Granchi Z."/>
            <person name="Peng M."/>
            <person name="De Vries R.P."/>
            <person name="Grigoriev I."/>
            <person name="Riley R."/>
            <person name="Hilden K."/>
        </authorList>
    </citation>
    <scope>NUCLEOTIDE SEQUENCE [LARGE SCALE GENOMIC DNA]</scope>
    <source>
        <strain evidence="3 4">FBCC735</strain>
    </source>
</reference>
<keyword evidence="4" id="KW-1185">Reference proteome</keyword>
<dbReference type="AlphaFoldDB" id="A0A1M2VN95"/>
<dbReference type="OrthoDB" id="41445at2759"/>
<accession>A0A1M2VN95</accession>
<feature type="compositionally biased region" description="Basic residues" evidence="1">
    <location>
        <begin position="155"/>
        <end position="176"/>
    </location>
</feature>
<protein>
    <submittedName>
        <fullName evidence="3">Thymocyte nuclear protein 1</fullName>
    </submittedName>
</protein>
<proteinExistence type="predicted"/>
<feature type="compositionally biased region" description="Acidic residues" evidence="1">
    <location>
        <begin position="182"/>
        <end position="191"/>
    </location>
</feature>
<dbReference type="PANTHER" id="PTHR14087">
    <property type="entry name" value="THYMOCYTE NUCLEAR PROTEIN 1"/>
    <property type="match status" value="1"/>
</dbReference>
<feature type="region of interest" description="Disordered" evidence="1">
    <location>
        <begin position="151"/>
        <end position="238"/>
    </location>
</feature>
<gene>
    <name evidence="3" type="ORF">TRAPUB_17</name>
</gene>
<evidence type="ECO:0000256" key="1">
    <source>
        <dbReference type="SAM" id="MobiDB-lite"/>
    </source>
</evidence>
<dbReference type="SUPFAM" id="SSF88697">
    <property type="entry name" value="PUA domain-like"/>
    <property type="match status" value="1"/>
</dbReference>
<dbReference type="InterPro" id="IPR002740">
    <property type="entry name" value="EVE_domain"/>
</dbReference>
<sequence>MPTKHWLMKAEPDERIVKGKDVKRNAQFSVDDFESVKTTPWEGVRNAEARNLMKEMKVGDKKTDKENPKWYMVDVTFVRRTSHFVPLSLLRSIAAASEPLEEVAYIGDDGMKAIQGMALVTRGRLSVQRVEEATWKVVEKLAERGGWVEGAAKAGKGKAAAKPKLKAKGRQKAQRKKASEEASSEPEDDPAEGAVSEADQPVPGPAGGATPKNQKGRKRKVSDAEVDPAPRRSTRARK</sequence>
<dbReference type="GO" id="GO:0005634">
    <property type="term" value="C:nucleus"/>
    <property type="evidence" value="ECO:0007669"/>
    <property type="project" value="TreeGrafter"/>
</dbReference>
<dbReference type="PANTHER" id="PTHR14087:SF7">
    <property type="entry name" value="THYMOCYTE NUCLEAR PROTEIN 1"/>
    <property type="match status" value="1"/>
</dbReference>
<dbReference type="Pfam" id="PF01878">
    <property type="entry name" value="EVE"/>
    <property type="match status" value="1"/>
</dbReference>
<evidence type="ECO:0000313" key="4">
    <source>
        <dbReference type="Proteomes" id="UP000184267"/>
    </source>
</evidence>
<dbReference type="EMBL" id="MNAD01000986">
    <property type="protein sequence ID" value="OJT09074.1"/>
    <property type="molecule type" value="Genomic_DNA"/>
</dbReference>